<protein>
    <recommendedName>
        <fullName evidence="2">Ysc84 actin-binding domain-containing protein</fullName>
    </recommendedName>
</protein>
<dbReference type="EMBL" id="DROK01000107">
    <property type="protein sequence ID" value="HHI96927.1"/>
    <property type="molecule type" value="Genomic_DNA"/>
</dbReference>
<dbReference type="InterPro" id="IPR051702">
    <property type="entry name" value="SH3_domain_YSC84-like"/>
</dbReference>
<organism evidence="3">
    <name type="scientific">Thermodesulfatator atlanticus</name>
    <dbReference type="NCBI Taxonomy" id="501497"/>
    <lineage>
        <taxon>Bacteria</taxon>
        <taxon>Pseudomonadati</taxon>
        <taxon>Thermodesulfobacteriota</taxon>
        <taxon>Thermodesulfobacteria</taxon>
        <taxon>Thermodesulfobacteriales</taxon>
        <taxon>Thermodesulfatatoraceae</taxon>
        <taxon>Thermodesulfatator</taxon>
    </lineage>
</organism>
<dbReference type="PANTHER" id="PTHR15629:SF2">
    <property type="entry name" value="SH3 DOMAIN-CONTAINING YSC84-LIKE PROTEIN 1"/>
    <property type="match status" value="1"/>
</dbReference>
<comment type="caution">
    <text evidence="3">The sequence shown here is derived from an EMBL/GenBank/DDBJ whole genome shotgun (WGS) entry which is preliminary data.</text>
</comment>
<dbReference type="Pfam" id="PF04366">
    <property type="entry name" value="Ysc84"/>
    <property type="match status" value="1"/>
</dbReference>
<evidence type="ECO:0000259" key="2">
    <source>
        <dbReference type="Pfam" id="PF04366"/>
    </source>
</evidence>
<dbReference type="InterPro" id="IPR007461">
    <property type="entry name" value="Ysc84_actin-binding"/>
</dbReference>
<reference evidence="3" key="1">
    <citation type="journal article" date="2020" name="mSystems">
        <title>Genome- and Community-Level Interaction Insights into Carbon Utilization and Element Cycling Functions of Hydrothermarchaeota in Hydrothermal Sediment.</title>
        <authorList>
            <person name="Zhou Z."/>
            <person name="Liu Y."/>
            <person name="Xu W."/>
            <person name="Pan J."/>
            <person name="Luo Z.H."/>
            <person name="Li M."/>
        </authorList>
    </citation>
    <scope>NUCLEOTIDE SEQUENCE [LARGE SCALE GENOMIC DNA]</scope>
    <source>
        <strain evidence="3">HyVt-533</strain>
    </source>
</reference>
<dbReference type="AlphaFoldDB" id="A0A7V5NZ58"/>
<gene>
    <name evidence="3" type="ORF">ENJ96_03665</name>
</gene>
<dbReference type="CDD" id="cd11524">
    <property type="entry name" value="SYLF"/>
    <property type="match status" value="1"/>
</dbReference>
<feature type="domain" description="Ysc84 actin-binding" evidence="2">
    <location>
        <begin position="102"/>
        <end position="219"/>
    </location>
</feature>
<name>A0A7V5NZ58_9BACT</name>
<dbReference type="Proteomes" id="UP000886101">
    <property type="component" value="Unassembled WGS sequence"/>
</dbReference>
<keyword evidence="1" id="KW-0732">Signal</keyword>
<evidence type="ECO:0000256" key="1">
    <source>
        <dbReference type="SAM" id="SignalP"/>
    </source>
</evidence>
<feature type="chain" id="PRO_5031412988" description="Ysc84 actin-binding domain-containing protein" evidence="1">
    <location>
        <begin position="23"/>
        <end position="222"/>
    </location>
</feature>
<dbReference type="PANTHER" id="PTHR15629">
    <property type="entry name" value="SH3YL1 PROTEIN"/>
    <property type="match status" value="1"/>
</dbReference>
<feature type="signal peptide" evidence="1">
    <location>
        <begin position="1"/>
        <end position="22"/>
    </location>
</feature>
<evidence type="ECO:0000313" key="3">
    <source>
        <dbReference type="EMBL" id="HHI96927.1"/>
    </source>
</evidence>
<proteinExistence type="predicted"/>
<sequence length="222" mass="24335">MKRPILFCLVGLFLALSLPVQAEKYGAPYELVDKATITMKRFLEDEQMSWLRDHLKEAKGVIIIPQLIKGAFFFGGSGGSGVLLARYPGNTWSYPAFYTLGSVSFGLQFGGEVSEIVLLIMTQKGIDAFLSTAVKLGGDLSVAAGPIGMGAKAQLVDILAFGRSKGAFIGISLEGAVIKPRDSWNRSYYGKPVRPVDIIYGRKVKNPHADRLREILRKYCQK</sequence>
<dbReference type="GO" id="GO:0035091">
    <property type="term" value="F:phosphatidylinositol binding"/>
    <property type="evidence" value="ECO:0007669"/>
    <property type="project" value="TreeGrafter"/>
</dbReference>
<accession>A0A7V5NZ58</accession>